<feature type="binding site" evidence="13">
    <location>
        <position position="82"/>
    </location>
    <ligand>
        <name>FMN</name>
        <dbReference type="ChEBI" id="CHEBI:58210"/>
    </ligand>
</feature>
<comment type="similarity">
    <text evidence="11">Belongs to the dus family.</text>
</comment>
<feature type="binding site" evidence="13">
    <location>
        <begin position="248"/>
        <end position="249"/>
    </location>
    <ligand>
        <name>FMN</name>
        <dbReference type="ChEBI" id="CHEBI:58210"/>
    </ligand>
</feature>
<sequence length="334" mass="37406">MINNFWVKPARPFFCLAPMEDVTDTVFRRMVISFGRPDVFFTEFTNVDAIVHAASQAQKFVLDSRPLRRLDFTKEERPIVAQIWGTDPDKFRQAAEIIRLLGFDGIDINLGCPVRDIVKKGACSAMITDSSSQSLWLRKKVSDIVASARDGGGGLPISVKTRIGRDKIITEDWIGYLLEQEPAAITIHGRTTAEQSAVPAHWEEIGKAVQLKSKIKSKTKIIGNGDVKNREDGKQKAAEYGVDGVMIGRGALTNPWVFSGKEPTINERLEGLVRHSRMYVEIPKEAKSFAPMKKFIKAYINGFPGACEMRLSLMKVKNAAEMEILLNEYLLLYL</sequence>
<keyword evidence="2" id="KW-0820">tRNA-binding</keyword>
<keyword evidence="4 11" id="KW-0288">FMN</keyword>
<dbReference type="InterPro" id="IPR013785">
    <property type="entry name" value="Aldolase_TIM"/>
</dbReference>
<dbReference type="EMBL" id="LCPK01000046">
    <property type="protein sequence ID" value="KKU95661.1"/>
    <property type="molecule type" value="Genomic_DNA"/>
</dbReference>
<dbReference type="InterPro" id="IPR035587">
    <property type="entry name" value="DUS-like_FMN-bd"/>
</dbReference>
<evidence type="ECO:0000313" key="16">
    <source>
        <dbReference type="Proteomes" id="UP000034694"/>
    </source>
</evidence>
<dbReference type="CDD" id="cd02801">
    <property type="entry name" value="DUS_like_FMN"/>
    <property type="match status" value="1"/>
</dbReference>
<evidence type="ECO:0000256" key="7">
    <source>
        <dbReference type="ARBA" id="ARBA00022884"/>
    </source>
</evidence>
<organism evidence="15 16">
    <name type="scientific">Candidatus Amesbacteria bacterium GW2011_GWB1_48_13</name>
    <dbReference type="NCBI Taxonomy" id="1618362"/>
    <lineage>
        <taxon>Bacteria</taxon>
        <taxon>Candidatus Amesiibacteriota</taxon>
    </lineage>
</organism>
<evidence type="ECO:0000256" key="5">
    <source>
        <dbReference type="ARBA" id="ARBA00022694"/>
    </source>
</evidence>
<evidence type="ECO:0000256" key="8">
    <source>
        <dbReference type="ARBA" id="ARBA00023002"/>
    </source>
</evidence>
<proteinExistence type="inferred from homology"/>
<comment type="catalytic activity">
    <reaction evidence="10">
        <text>a 5,6-dihydrouridine in tRNA + NAD(+) = a uridine in tRNA + NADH + H(+)</text>
        <dbReference type="Rhea" id="RHEA:54452"/>
        <dbReference type="Rhea" id="RHEA-COMP:13339"/>
        <dbReference type="Rhea" id="RHEA-COMP:13887"/>
        <dbReference type="ChEBI" id="CHEBI:15378"/>
        <dbReference type="ChEBI" id="CHEBI:57540"/>
        <dbReference type="ChEBI" id="CHEBI:57945"/>
        <dbReference type="ChEBI" id="CHEBI:65315"/>
        <dbReference type="ChEBI" id="CHEBI:74443"/>
    </reaction>
</comment>
<comment type="cofactor">
    <cofactor evidence="11 13">
        <name>FMN</name>
        <dbReference type="ChEBI" id="CHEBI:58210"/>
    </cofactor>
</comment>
<evidence type="ECO:0000256" key="2">
    <source>
        <dbReference type="ARBA" id="ARBA00022555"/>
    </source>
</evidence>
<feature type="binding site" evidence="13">
    <location>
        <position position="188"/>
    </location>
    <ligand>
        <name>FMN</name>
        <dbReference type="ChEBI" id="CHEBI:58210"/>
    </ligand>
</feature>
<name>A0A0G1UNJ8_9BACT</name>
<evidence type="ECO:0000256" key="6">
    <source>
        <dbReference type="ARBA" id="ARBA00022857"/>
    </source>
</evidence>
<keyword evidence="3 11" id="KW-0285">Flavoprotein</keyword>
<dbReference type="Gene3D" id="3.20.20.70">
    <property type="entry name" value="Aldolase class I"/>
    <property type="match status" value="1"/>
</dbReference>
<dbReference type="PATRIC" id="fig|1618362.3.peg.1042"/>
<dbReference type="GO" id="GO:0017150">
    <property type="term" value="F:tRNA dihydrouridine synthase activity"/>
    <property type="evidence" value="ECO:0007669"/>
    <property type="project" value="InterPro"/>
</dbReference>
<dbReference type="PANTHER" id="PTHR45846">
    <property type="entry name" value="TRNA-DIHYDROURIDINE(47) SYNTHASE [NAD(P)(+)]-LIKE"/>
    <property type="match status" value="1"/>
</dbReference>
<feature type="domain" description="DUS-like FMN-binding" evidence="14">
    <location>
        <begin position="16"/>
        <end position="327"/>
    </location>
</feature>
<dbReference type="EC" id="1.3.1.-" evidence="11"/>
<comment type="catalytic activity">
    <reaction evidence="9">
        <text>a 5,6-dihydrouridine in tRNA + NADP(+) = a uridine in tRNA + NADPH + H(+)</text>
        <dbReference type="Rhea" id="RHEA:23624"/>
        <dbReference type="Rhea" id="RHEA-COMP:13339"/>
        <dbReference type="Rhea" id="RHEA-COMP:13887"/>
        <dbReference type="ChEBI" id="CHEBI:15378"/>
        <dbReference type="ChEBI" id="CHEBI:57783"/>
        <dbReference type="ChEBI" id="CHEBI:58349"/>
        <dbReference type="ChEBI" id="CHEBI:65315"/>
        <dbReference type="ChEBI" id="CHEBI:74443"/>
    </reaction>
</comment>
<evidence type="ECO:0000256" key="13">
    <source>
        <dbReference type="PIRSR" id="PIRSR006621-2"/>
    </source>
</evidence>
<keyword evidence="8 11" id="KW-0560">Oxidoreductase</keyword>
<dbReference type="PIRSF" id="PIRSF006621">
    <property type="entry name" value="Dus"/>
    <property type="match status" value="1"/>
</dbReference>
<keyword evidence="7" id="KW-0694">RNA-binding</keyword>
<dbReference type="Proteomes" id="UP000034694">
    <property type="component" value="Unassembled WGS sequence"/>
</dbReference>
<evidence type="ECO:0000256" key="3">
    <source>
        <dbReference type="ARBA" id="ARBA00022630"/>
    </source>
</evidence>
<comment type="caution">
    <text evidence="15">The sequence shown here is derived from an EMBL/GenBank/DDBJ whole genome shotgun (WGS) entry which is preliminary data.</text>
</comment>
<dbReference type="GO" id="GO:0050660">
    <property type="term" value="F:flavin adenine dinucleotide binding"/>
    <property type="evidence" value="ECO:0007669"/>
    <property type="project" value="InterPro"/>
</dbReference>
<evidence type="ECO:0000256" key="12">
    <source>
        <dbReference type="PIRSR" id="PIRSR006621-1"/>
    </source>
</evidence>
<protein>
    <recommendedName>
        <fullName evidence="11">tRNA-dihydrouridine synthase</fullName>
        <ecNumber evidence="11">1.3.1.-</ecNumber>
    </recommendedName>
</protein>
<dbReference type="GO" id="GO:0000049">
    <property type="term" value="F:tRNA binding"/>
    <property type="evidence" value="ECO:0007669"/>
    <property type="project" value="UniProtKB-KW"/>
</dbReference>
<keyword evidence="5 11" id="KW-0819">tRNA processing</keyword>
<evidence type="ECO:0000256" key="11">
    <source>
        <dbReference type="PIRNR" id="PIRNR006621"/>
    </source>
</evidence>
<evidence type="ECO:0000256" key="1">
    <source>
        <dbReference type="ARBA" id="ARBA00002790"/>
    </source>
</evidence>
<feature type="binding site" evidence="13">
    <location>
        <position position="160"/>
    </location>
    <ligand>
        <name>FMN</name>
        <dbReference type="ChEBI" id="CHEBI:58210"/>
    </ligand>
</feature>
<keyword evidence="13" id="KW-0547">Nucleotide-binding</keyword>
<dbReference type="AlphaFoldDB" id="A0A0G1UNJ8"/>
<dbReference type="Gene3D" id="1.10.1200.80">
    <property type="entry name" value="Putative flavin oxidoreducatase, domain 2"/>
    <property type="match status" value="1"/>
</dbReference>
<dbReference type="InterPro" id="IPR024036">
    <property type="entry name" value="tRNA-dHydroUridine_Synthase_C"/>
</dbReference>
<accession>A0A0G1UNJ8</accession>
<feature type="active site" description="Proton donor" evidence="12">
    <location>
        <position position="112"/>
    </location>
</feature>
<dbReference type="PANTHER" id="PTHR45846:SF1">
    <property type="entry name" value="TRNA-DIHYDROURIDINE(47) SYNTHASE [NAD(P)(+)]-LIKE"/>
    <property type="match status" value="1"/>
</dbReference>
<evidence type="ECO:0000259" key="14">
    <source>
        <dbReference type="Pfam" id="PF01207"/>
    </source>
</evidence>
<keyword evidence="6" id="KW-0521">NADP</keyword>
<dbReference type="InterPro" id="IPR001269">
    <property type="entry name" value="DUS_fam"/>
</dbReference>
<gene>
    <name evidence="15" type="ORF">UY28_C0046G0008</name>
</gene>
<evidence type="ECO:0000313" key="15">
    <source>
        <dbReference type="EMBL" id="KKU95661.1"/>
    </source>
</evidence>
<dbReference type="Pfam" id="PF01207">
    <property type="entry name" value="Dus"/>
    <property type="match status" value="1"/>
</dbReference>
<evidence type="ECO:0000256" key="9">
    <source>
        <dbReference type="ARBA" id="ARBA00048205"/>
    </source>
</evidence>
<dbReference type="SUPFAM" id="SSF51395">
    <property type="entry name" value="FMN-linked oxidoreductases"/>
    <property type="match status" value="1"/>
</dbReference>
<evidence type="ECO:0000256" key="4">
    <source>
        <dbReference type="ARBA" id="ARBA00022643"/>
    </source>
</evidence>
<comment type="function">
    <text evidence="1 11">Catalyzes the synthesis of 5,6-dihydrouridine (D), a modified base found in the D-loop of most tRNAs, via the reduction of the C5-C6 double bond in target uridines.</text>
</comment>
<reference evidence="15 16" key="1">
    <citation type="journal article" date="2015" name="Nature">
        <title>rRNA introns, odd ribosomes, and small enigmatic genomes across a large radiation of phyla.</title>
        <authorList>
            <person name="Brown C.T."/>
            <person name="Hug L.A."/>
            <person name="Thomas B.C."/>
            <person name="Sharon I."/>
            <person name="Castelle C.J."/>
            <person name="Singh A."/>
            <person name="Wilkins M.J."/>
            <person name="Williams K.H."/>
            <person name="Banfield J.F."/>
        </authorList>
    </citation>
    <scope>NUCLEOTIDE SEQUENCE [LARGE SCALE GENOMIC DNA]</scope>
</reference>
<evidence type="ECO:0000256" key="10">
    <source>
        <dbReference type="ARBA" id="ARBA00048802"/>
    </source>
</evidence>